<comment type="caution">
    <text evidence="1">The sequence shown here is derived from an EMBL/GenBank/DDBJ whole genome shotgun (WGS) entry which is preliminary data.</text>
</comment>
<sequence length="1002" mass="111557">MTSAADDLCDQWTSLQDADVTLSSIQDILAAIQDDLWVAAASADRLLDDVDTQRALLELGLQRTKPAIERASNVYSPHDNDDDTSPPLPPAADTPDETLVSYFRDEPADAQVCSIRTVLLSRMDRLNSFVEMQQENAGFDELERQVDAEWEDDPWEDAPDEDTVDKATTPTREPPFPLSTFLSAELLTSASYLASRLLFSPLRVLRQRHGFHLWPSRLSIIESIPEHTNPTEYRDFLPDYDATNETERRIAAEHWRPDPDWSELPQVLASLKASEVVELGGILTLRTPGSPQFLTASDLTSWYKQRVDKVLTSTGMTDIALGLVQHGAGQGVPDLDELGEELSLFSRLIYDAASLDEEIEDEDWTLDRWRTMQPREVVRAYLRYSTPESVVTDIRKLVMPYLFVLETRAERAGQPDTTLSTRLIYDYILTVPLDFAASIFESSKPILPPAQRLVRDDEDMARLALACLYGSDALDQWSTMSRIFECLPAWDNSPTDDLADEADTTVASLGSFVTPTTARPRVTPSDLLIFFQPLPATSLSRALDILDVHLESGEILSRWDVAAPLRWFLQSANNEAEQRARATRMARRTGRPISELDNQGDWEWLLEDILKLSGTNDIGLKSAFGLLSRTEVIRIFFGGLLSSGKFDIAKNMLHSRTNPLALDDRIIEDICLAAAREFYDNASTGNYRFGEMKLAYDCLTVAPQSENVLREQEFIEATSRITSFNVMTRSGVLISPLEIRLTKDRLSLVSRVLSSNSDAYKYTEVILDLVHKLGFRDDPAAKVKALAMIADTALQAEDFARAYETSETMVNAVVELRASAVGMDDPQVREAAEVCWVACFQLGRQPEFPDVPKKLALLGRALEFCPADKLVDILAAWRRLDAEDIDARRARLAKRRSGAQRKPAAGAGEILPSSLASRFQKLHMPTSPLSRAPDSAAFANTFSRVAATFPFGSGASLGSNDNDGRSRSRERAWPALDHEVSAQASRVLQKGIGWLIGADDEA</sequence>
<protein>
    <submittedName>
        <fullName evidence="1">Sec39-domain-containing protein</fullName>
    </submittedName>
</protein>
<accession>A0ACB8S5D6</accession>
<reference evidence="1" key="2">
    <citation type="journal article" date="2022" name="New Phytol.">
        <title>Evolutionary transition to the ectomycorrhizal habit in the genomes of a hyperdiverse lineage of mushroom-forming fungi.</title>
        <authorList>
            <person name="Looney B."/>
            <person name="Miyauchi S."/>
            <person name="Morin E."/>
            <person name="Drula E."/>
            <person name="Courty P.E."/>
            <person name="Kohler A."/>
            <person name="Kuo A."/>
            <person name="LaButti K."/>
            <person name="Pangilinan J."/>
            <person name="Lipzen A."/>
            <person name="Riley R."/>
            <person name="Andreopoulos W."/>
            <person name="He G."/>
            <person name="Johnson J."/>
            <person name="Nolan M."/>
            <person name="Tritt A."/>
            <person name="Barry K.W."/>
            <person name="Grigoriev I.V."/>
            <person name="Nagy L.G."/>
            <person name="Hibbett D."/>
            <person name="Henrissat B."/>
            <person name="Matheny P.B."/>
            <person name="Labbe J."/>
            <person name="Martin F.M."/>
        </authorList>
    </citation>
    <scope>NUCLEOTIDE SEQUENCE</scope>
    <source>
        <strain evidence="1">FP105234-sp</strain>
    </source>
</reference>
<keyword evidence="2" id="KW-1185">Reference proteome</keyword>
<name>A0ACB8S5D6_9AGAM</name>
<dbReference type="Proteomes" id="UP000814033">
    <property type="component" value="Unassembled WGS sequence"/>
</dbReference>
<organism evidence="1 2">
    <name type="scientific">Auriscalpium vulgare</name>
    <dbReference type="NCBI Taxonomy" id="40419"/>
    <lineage>
        <taxon>Eukaryota</taxon>
        <taxon>Fungi</taxon>
        <taxon>Dikarya</taxon>
        <taxon>Basidiomycota</taxon>
        <taxon>Agaricomycotina</taxon>
        <taxon>Agaricomycetes</taxon>
        <taxon>Russulales</taxon>
        <taxon>Auriscalpiaceae</taxon>
        <taxon>Auriscalpium</taxon>
    </lineage>
</organism>
<dbReference type="EMBL" id="MU275850">
    <property type="protein sequence ID" value="KAI0051709.1"/>
    <property type="molecule type" value="Genomic_DNA"/>
</dbReference>
<proteinExistence type="predicted"/>
<reference evidence="1" key="1">
    <citation type="submission" date="2021-02" db="EMBL/GenBank/DDBJ databases">
        <authorList>
            <consortium name="DOE Joint Genome Institute"/>
            <person name="Ahrendt S."/>
            <person name="Looney B.P."/>
            <person name="Miyauchi S."/>
            <person name="Morin E."/>
            <person name="Drula E."/>
            <person name="Courty P.E."/>
            <person name="Chicoki N."/>
            <person name="Fauchery L."/>
            <person name="Kohler A."/>
            <person name="Kuo A."/>
            <person name="Labutti K."/>
            <person name="Pangilinan J."/>
            <person name="Lipzen A."/>
            <person name="Riley R."/>
            <person name="Andreopoulos W."/>
            <person name="He G."/>
            <person name="Johnson J."/>
            <person name="Barry K.W."/>
            <person name="Grigoriev I.V."/>
            <person name="Nagy L."/>
            <person name="Hibbett D."/>
            <person name="Henrissat B."/>
            <person name="Matheny P.B."/>
            <person name="Labbe J."/>
            <person name="Martin F."/>
        </authorList>
    </citation>
    <scope>NUCLEOTIDE SEQUENCE</scope>
    <source>
        <strain evidence="1">FP105234-sp</strain>
    </source>
</reference>
<evidence type="ECO:0000313" key="2">
    <source>
        <dbReference type="Proteomes" id="UP000814033"/>
    </source>
</evidence>
<gene>
    <name evidence="1" type="ORF">FA95DRAFT_1675737</name>
</gene>
<evidence type="ECO:0000313" key="1">
    <source>
        <dbReference type="EMBL" id="KAI0051709.1"/>
    </source>
</evidence>